<organism evidence="10 11">
    <name type="scientific">Pelagicoccus albus</name>
    <dbReference type="NCBI Taxonomy" id="415222"/>
    <lineage>
        <taxon>Bacteria</taxon>
        <taxon>Pseudomonadati</taxon>
        <taxon>Verrucomicrobiota</taxon>
        <taxon>Opitutia</taxon>
        <taxon>Puniceicoccales</taxon>
        <taxon>Pelagicoccaceae</taxon>
        <taxon>Pelagicoccus</taxon>
    </lineage>
</organism>
<dbReference type="Pfam" id="PF00072">
    <property type="entry name" value="Response_reg"/>
    <property type="match status" value="1"/>
</dbReference>
<evidence type="ECO:0000256" key="1">
    <source>
        <dbReference type="ARBA" id="ARBA00022553"/>
    </source>
</evidence>
<feature type="DNA-binding region" description="OmpR/PhoB-type" evidence="7">
    <location>
        <begin position="124"/>
        <end position="223"/>
    </location>
</feature>
<dbReference type="GO" id="GO:0005829">
    <property type="term" value="C:cytosol"/>
    <property type="evidence" value="ECO:0007669"/>
    <property type="project" value="TreeGrafter"/>
</dbReference>
<dbReference type="InterPro" id="IPR011006">
    <property type="entry name" value="CheY-like_superfamily"/>
</dbReference>
<dbReference type="InterPro" id="IPR001867">
    <property type="entry name" value="OmpR/PhoB-type_DNA-bd"/>
</dbReference>
<proteinExistence type="predicted"/>
<evidence type="ECO:0000256" key="3">
    <source>
        <dbReference type="ARBA" id="ARBA00023015"/>
    </source>
</evidence>
<evidence type="ECO:0000313" key="11">
    <source>
        <dbReference type="Proteomes" id="UP000526501"/>
    </source>
</evidence>
<dbReference type="SMART" id="SM00862">
    <property type="entry name" value="Trans_reg_C"/>
    <property type="match status" value="1"/>
</dbReference>
<protein>
    <submittedName>
        <fullName evidence="10">Response regulator transcription factor</fullName>
    </submittedName>
</protein>
<dbReference type="PROSITE" id="PS50110">
    <property type="entry name" value="RESPONSE_REGULATORY"/>
    <property type="match status" value="1"/>
</dbReference>
<feature type="modified residue" description="4-aspartylphosphate" evidence="6">
    <location>
        <position position="51"/>
    </location>
</feature>
<dbReference type="Pfam" id="PF00486">
    <property type="entry name" value="Trans_reg_C"/>
    <property type="match status" value="1"/>
</dbReference>
<dbReference type="SMART" id="SM00448">
    <property type="entry name" value="REC"/>
    <property type="match status" value="1"/>
</dbReference>
<dbReference type="CDD" id="cd19935">
    <property type="entry name" value="REC_OmpR_CusR-like"/>
    <property type="match status" value="1"/>
</dbReference>
<feature type="domain" description="Response regulatory" evidence="8">
    <location>
        <begin position="2"/>
        <end position="116"/>
    </location>
</feature>
<evidence type="ECO:0000256" key="6">
    <source>
        <dbReference type="PROSITE-ProRule" id="PRU00169"/>
    </source>
</evidence>
<dbReference type="InterPro" id="IPR001789">
    <property type="entry name" value="Sig_transdc_resp-reg_receiver"/>
</dbReference>
<evidence type="ECO:0000259" key="9">
    <source>
        <dbReference type="PROSITE" id="PS51755"/>
    </source>
</evidence>
<keyword evidence="11" id="KW-1185">Reference proteome</keyword>
<evidence type="ECO:0000259" key="8">
    <source>
        <dbReference type="PROSITE" id="PS50110"/>
    </source>
</evidence>
<keyword evidence="3" id="KW-0805">Transcription regulation</keyword>
<dbReference type="GO" id="GO:0000976">
    <property type="term" value="F:transcription cis-regulatory region binding"/>
    <property type="evidence" value="ECO:0007669"/>
    <property type="project" value="TreeGrafter"/>
</dbReference>
<feature type="domain" description="OmpR/PhoB-type" evidence="9">
    <location>
        <begin position="124"/>
        <end position="223"/>
    </location>
</feature>
<keyword evidence="2" id="KW-0902">Two-component regulatory system</keyword>
<dbReference type="GO" id="GO:0032993">
    <property type="term" value="C:protein-DNA complex"/>
    <property type="evidence" value="ECO:0007669"/>
    <property type="project" value="TreeGrafter"/>
</dbReference>
<dbReference type="EMBL" id="JACHVC010000008">
    <property type="protein sequence ID" value="MBC2606162.1"/>
    <property type="molecule type" value="Genomic_DNA"/>
</dbReference>
<dbReference type="GO" id="GO:0006355">
    <property type="term" value="P:regulation of DNA-templated transcription"/>
    <property type="evidence" value="ECO:0007669"/>
    <property type="project" value="InterPro"/>
</dbReference>
<dbReference type="AlphaFoldDB" id="A0A7X1B5U7"/>
<evidence type="ECO:0000313" key="10">
    <source>
        <dbReference type="EMBL" id="MBC2606162.1"/>
    </source>
</evidence>
<dbReference type="PANTHER" id="PTHR48111">
    <property type="entry name" value="REGULATOR OF RPOS"/>
    <property type="match status" value="1"/>
</dbReference>
<dbReference type="Proteomes" id="UP000526501">
    <property type="component" value="Unassembled WGS sequence"/>
</dbReference>
<dbReference type="CDD" id="cd00383">
    <property type="entry name" value="trans_reg_C"/>
    <property type="match status" value="1"/>
</dbReference>
<keyword evidence="4 7" id="KW-0238">DNA-binding</keyword>
<dbReference type="PANTHER" id="PTHR48111:SF22">
    <property type="entry name" value="REGULATOR OF RPOS"/>
    <property type="match status" value="1"/>
</dbReference>
<evidence type="ECO:0000256" key="5">
    <source>
        <dbReference type="ARBA" id="ARBA00023163"/>
    </source>
</evidence>
<evidence type="ECO:0000256" key="2">
    <source>
        <dbReference type="ARBA" id="ARBA00023012"/>
    </source>
</evidence>
<dbReference type="RefSeq" id="WP_185660053.1">
    <property type="nucleotide sequence ID" value="NZ_CAWPOO010000008.1"/>
</dbReference>
<name>A0A7X1B5U7_9BACT</name>
<evidence type="ECO:0000256" key="7">
    <source>
        <dbReference type="PROSITE-ProRule" id="PRU01091"/>
    </source>
</evidence>
<dbReference type="GO" id="GO:0000156">
    <property type="term" value="F:phosphorelay response regulator activity"/>
    <property type="evidence" value="ECO:0007669"/>
    <property type="project" value="TreeGrafter"/>
</dbReference>
<evidence type="ECO:0000256" key="4">
    <source>
        <dbReference type="ARBA" id="ARBA00023125"/>
    </source>
</evidence>
<accession>A0A7X1B5U7</accession>
<dbReference type="InterPro" id="IPR036388">
    <property type="entry name" value="WH-like_DNA-bd_sf"/>
</dbReference>
<dbReference type="FunFam" id="1.10.10.10:FF:000005">
    <property type="entry name" value="Two-component system response regulator"/>
    <property type="match status" value="1"/>
</dbReference>
<comment type="caution">
    <text evidence="10">The sequence shown here is derived from an EMBL/GenBank/DDBJ whole genome shotgun (WGS) entry which is preliminary data.</text>
</comment>
<reference evidence="10 11" key="1">
    <citation type="submission" date="2020-07" db="EMBL/GenBank/DDBJ databases">
        <authorList>
            <person name="Feng X."/>
        </authorList>
    </citation>
    <scope>NUCLEOTIDE SEQUENCE [LARGE SCALE GENOMIC DNA]</scope>
    <source>
        <strain evidence="10 11">JCM23202</strain>
    </source>
</reference>
<dbReference type="SUPFAM" id="SSF52172">
    <property type="entry name" value="CheY-like"/>
    <property type="match status" value="1"/>
</dbReference>
<keyword evidence="5" id="KW-0804">Transcription</keyword>
<sequence>MRVLIVEDSPILLQSVTLALQHSGYAVDGADNGIDGLHLAEQNQYDAIILDIMLPGLDGLSIMEKLRAKNNRCQAMFLTARDTVDDRVKGLQLGADDYLVKPFAIEELLARVQALCRRAHGQANSKIEVDDLTIDTNSRKAFRAGQEIDLTAREFNLLEYLAMRAGSLVSRTEIEDHIYDDLVSPMSNVVDVGIYTLRKKIKVTENSAQLIHTRRGLGYVLELRA</sequence>
<keyword evidence="1 6" id="KW-0597">Phosphoprotein</keyword>
<dbReference type="InterPro" id="IPR039420">
    <property type="entry name" value="WalR-like"/>
</dbReference>
<gene>
    <name evidence="10" type="ORF">H5P27_08895</name>
</gene>
<dbReference type="PROSITE" id="PS51755">
    <property type="entry name" value="OMPR_PHOB"/>
    <property type="match status" value="1"/>
</dbReference>
<dbReference type="Gene3D" id="6.10.250.690">
    <property type="match status" value="1"/>
</dbReference>
<dbReference type="Gene3D" id="3.40.50.2300">
    <property type="match status" value="1"/>
</dbReference>
<dbReference type="Gene3D" id="1.10.10.10">
    <property type="entry name" value="Winged helix-like DNA-binding domain superfamily/Winged helix DNA-binding domain"/>
    <property type="match status" value="1"/>
</dbReference>